<dbReference type="EMBL" id="GL573248">
    <property type="protein sequence ID" value="ELR10033.1"/>
    <property type="molecule type" value="Genomic_DNA"/>
</dbReference>
<dbReference type="Proteomes" id="UP000011064">
    <property type="component" value="Unassembled WGS sequence"/>
</dbReference>
<name>L8GBL1_PSED2</name>
<feature type="region of interest" description="Disordered" evidence="1">
    <location>
        <begin position="167"/>
        <end position="198"/>
    </location>
</feature>
<evidence type="ECO:0000313" key="3">
    <source>
        <dbReference type="Proteomes" id="UP000011064"/>
    </source>
</evidence>
<accession>L8GBL1</accession>
<dbReference type="VEuPathDB" id="FungiDB:GMDG_04438"/>
<dbReference type="HOGENOM" id="CLU_099538_0_0_1"/>
<organism evidence="2 3">
    <name type="scientific">Pseudogymnoascus destructans (strain ATCC MYA-4855 / 20631-21)</name>
    <name type="common">Bat white-nose syndrome fungus</name>
    <name type="synonym">Geomyces destructans</name>
    <dbReference type="NCBI Taxonomy" id="658429"/>
    <lineage>
        <taxon>Eukaryota</taxon>
        <taxon>Fungi</taxon>
        <taxon>Dikarya</taxon>
        <taxon>Ascomycota</taxon>
        <taxon>Pezizomycotina</taxon>
        <taxon>Leotiomycetes</taxon>
        <taxon>Thelebolales</taxon>
        <taxon>Thelebolaceae</taxon>
        <taxon>Pseudogymnoascus</taxon>
    </lineage>
</organism>
<protein>
    <submittedName>
        <fullName evidence="2">Uncharacterized protein</fullName>
    </submittedName>
</protein>
<keyword evidence="3" id="KW-1185">Reference proteome</keyword>
<feature type="compositionally biased region" description="Basic and acidic residues" evidence="1">
    <location>
        <begin position="174"/>
        <end position="186"/>
    </location>
</feature>
<dbReference type="InParanoid" id="L8GBL1"/>
<proteinExistence type="predicted"/>
<evidence type="ECO:0000313" key="2">
    <source>
        <dbReference type="EMBL" id="ELR10033.1"/>
    </source>
</evidence>
<evidence type="ECO:0000256" key="1">
    <source>
        <dbReference type="SAM" id="MobiDB-lite"/>
    </source>
</evidence>
<dbReference type="AlphaFoldDB" id="L8GBL1"/>
<dbReference type="OrthoDB" id="3795508at2759"/>
<sequence>MLIPTPARALSGAFCVLCLRGLRAKARGVRDHDCVWFPASSKCEYCTAPHYTCIPLPWFLDEEYRVLAATEAADPWDPAAVEATATEANRVALVAAQSIPKFRSAAERDSYEELHARHPALEAGLAQIRSSLCRLWTEQGSVPALLGEVVAAVGRLPAVAVTAMVPDHAGGRKKGGDEGGEGEGHRFGAQYGAEEDGA</sequence>
<reference evidence="3" key="1">
    <citation type="submission" date="2010-09" db="EMBL/GenBank/DDBJ databases">
        <title>The genome sequence of Geomyces destructans 20631-21.</title>
        <authorList>
            <consortium name="The Broad Institute Genome Sequencing Platform"/>
            <person name="Cuomo C.A."/>
            <person name="Blehert D.S."/>
            <person name="Lorch J.M."/>
            <person name="Young S.K."/>
            <person name="Zeng Q."/>
            <person name="Gargeya S."/>
            <person name="Fitzgerald M."/>
            <person name="Haas B."/>
            <person name="Abouelleil A."/>
            <person name="Alvarado L."/>
            <person name="Arachchi H.M."/>
            <person name="Berlin A."/>
            <person name="Brown A."/>
            <person name="Chapman S.B."/>
            <person name="Chen Z."/>
            <person name="Dunbar C."/>
            <person name="Freedman E."/>
            <person name="Gearin G."/>
            <person name="Gellesch M."/>
            <person name="Goldberg J."/>
            <person name="Griggs A."/>
            <person name="Gujja S."/>
            <person name="Heiman D."/>
            <person name="Howarth C."/>
            <person name="Larson L."/>
            <person name="Lui A."/>
            <person name="MacDonald P.J.P."/>
            <person name="Montmayeur A."/>
            <person name="Murphy C."/>
            <person name="Neiman D."/>
            <person name="Pearson M."/>
            <person name="Priest M."/>
            <person name="Roberts A."/>
            <person name="Saif S."/>
            <person name="Shea T."/>
            <person name="Shenoy N."/>
            <person name="Sisk P."/>
            <person name="Stolte C."/>
            <person name="Sykes S."/>
            <person name="Wortman J."/>
            <person name="Nusbaum C."/>
            <person name="Birren B."/>
        </authorList>
    </citation>
    <scope>NUCLEOTIDE SEQUENCE [LARGE SCALE GENOMIC DNA]</scope>
    <source>
        <strain evidence="3">ATCC MYA-4855 / 20631-21</strain>
    </source>
</reference>
<gene>
    <name evidence="2" type="ORF">GMDG_04438</name>
</gene>